<reference evidence="2" key="1">
    <citation type="submission" date="2022-11" db="UniProtKB">
        <authorList>
            <consortium name="WormBaseParasite"/>
        </authorList>
    </citation>
    <scope>IDENTIFICATION</scope>
</reference>
<dbReference type="Proteomes" id="UP000887565">
    <property type="component" value="Unplaced"/>
</dbReference>
<dbReference type="AlphaFoldDB" id="A0A915I034"/>
<dbReference type="WBParaSite" id="nRc.2.0.1.t07059-RA">
    <property type="protein sequence ID" value="nRc.2.0.1.t07059-RA"/>
    <property type="gene ID" value="nRc.2.0.1.g07059"/>
</dbReference>
<keyword evidence="1" id="KW-1185">Reference proteome</keyword>
<evidence type="ECO:0000313" key="1">
    <source>
        <dbReference type="Proteomes" id="UP000887565"/>
    </source>
</evidence>
<sequence>MLCFSLNTASVATPLASREIHKLRNKLWHSVGVLGKIQVVCSQICAKKLGGSGLGGDAGPIG</sequence>
<organism evidence="1 2">
    <name type="scientific">Romanomermis culicivorax</name>
    <name type="common">Nematode worm</name>
    <dbReference type="NCBI Taxonomy" id="13658"/>
    <lineage>
        <taxon>Eukaryota</taxon>
        <taxon>Metazoa</taxon>
        <taxon>Ecdysozoa</taxon>
        <taxon>Nematoda</taxon>
        <taxon>Enoplea</taxon>
        <taxon>Dorylaimia</taxon>
        <taxon>Mermithida</taxon>
        <taxon>Mermithoidea</taxon>
        <taxon>Mermithidae</taxon>
        <taxon>Romanomermis</taxon>
    </lineage>
</organism>
<proteinExistence type="predicted"/>
<name>A0A915I034_ROMCU</name>
<evidence type="ECO:0000313" key="2">
    <source>
        <dbReference type="WBParaSite" id="nRc.2.0.1.t07059-RA"/>
    </source>
</evidence>
<protein>
    <submittedName>
        <fullName evidence="2">Uncharacterized protein</fullName>
    </submittedName>
</protein>
<accession>A0A915I034</accession>